<evidence type="ECO:0000313" key="2">
    <source>
        <dbReference type="Proteomes" id="UP000179274"/>
    </source>
</evidence>
<gene>
    <name evidence="1" type="ORF">A2192_01520</name>
</gene>
<organism evidence="1 2">
    <name type="scientific">Candidatus Nomurabacteria bacterium RIFOXYA1_FULL_35_17</name>
    <dbReference type="NCBI Taxonomy" id="1801798"/>
    <lineage>
        <taxon>Bacteria</taxon>
        <taxon>Candidatus Nomuraibacteriota</taxon>
    </lineage>
</organism>
<dbReference type="InterPro" id="IPR036113">
    <property type="entry name" value="Asp/Glu-ADT_sf_sub_c"/>
</dbReference>
<accession>A0A1F6YJW5</accession>
<dbReference type="EMBL" id="MFVW01000008">
    <property type="protein sequence ID" value="OGJ06661.1"/>
    <property type="molecule type" value="Genomic_DNA"/>
</dbReference>
<dbReference type="SUPFAM" id="SSF141000">
    <property type="entry name" value="Glu-tRNAGln amidotransferase C subunit"/>
    <property type="match status" value="1"/>
</dbReference>
<evidence type="ECO:0008006" key="3">
    <source>
        <dbReference type="Google" id="ProtNLM"/>
    </source>
</evidence>
<dbReference type="NCBIfam" id="TIGR00135">
    <property type="entry name" value="gatC"/>
    <property type="match status" value="1"/>
</dbReference>
<name>A0A1F6YJW5_9BACT</name>
<dbReference type="Proteomes" id="UP000179274">
    <property type="component" value="Unassembled WGS sequence"/>
</dbReference>
<dbReference type="InterPro" id="IPR003837">
    <property type="entry name" value="GatC"/>
</dbReference>
<dbReference type="Gene3D" id="1.10.20.60">
    <property type="entry name" value="Glu-tRNAGln amidotransferase C subunit, N-terminal domain"/>
    <property type="match status" value="1"/>
</dbReference>
<protein>
    <recommendedName>
        <fullName evidence="3">Aspartyl/glutamyl-tRNA(Asn/Gln) amidotransferase subunit C</fullName>
    </recommendedName>
</protein>
<dbReference type="GO" id="GO:0006450">
    <property type="term" value="P:regulation of translational fidelity"/>
    <property type="evidence" value="ECO:0007669"/>
    <property type="project" value="InterPro"/>
</dbReference>
<comment type="caution">
    <text evidence="1">The sequence shown here is derived from an EMBL/GenBank/DDBJ whole genome shotgun (WGS) entry which is preliminary data.</text>
</comment>
<evidence type="ECO:0000313" key="1">
    <source>
        <dbReference type="EMBL" id="OGJ06661.1"/>
    </source>
</evidence>
<sequence>MDIKDVENLAQLARIELTEEEKKELLSDMDSILSYVKQIEEMKIETTGEPCVFTQGSPVVVNVWREDEIKVQEFSKEVITKQFPDAQDGFLKVKKIL</sequence>
<dbReference type="AlphaFoldDB" id="A0A1F6YJW5"/>
<proteinExistence type="predicted"/>
<reference evidence="1 2" key="1">
    <citation type="journal article" date="2016" name="Nat. Commun.">
        <title>Thousands of microbial genomes shed light on interconnected biogeochemical processes in an aquifer system.</title>
        <authorList>
            <person name="Anantharaman K."/>
            <person name="Brown C.T."/>
            <person name="Hug L.A."/>
            <person name="Sharon I."/>
            <person name="Castelle C.J."/>
            <person name="Probst A.J."/>
            <person name="Thomas B.C."/>
            <person name="Singh A."/>
            <person name="Wilkins M.J."/>
            <person name="Karaoz U."/>
            <person name="Brodie E.L."/>
            <person name="Williams K.H."/>
            <person name="Hubbard S.S."/>
            <person name="Banfield J.F."/>
        </authorList>
    </citation>
    <scope>NUCLEOTIDE SEQUENCE [LARGE SCALE GENOMIC DNA]</scope>
</reference>
<dbReference type="Pfam" id="PF02686">
    <property type="entry name" value="GatC"/>
    <property type="match status" value="1"/>
</dbReference>